<accession>A0ABU7CCM1</accession>
<dbReference type="EMBL" id="JAHUTI010084276">
    <property type="protein sequence ID" value="MED6259529.1"/>
    <property type="molecule type" value="Genomic_DNA"/>
</dbReference>
<keyword evidence="4" id="KW-1185">Reference proteome</keyword>
<evidence type="ECO:0000256" key="2">
    <source>
        <dbReference type="SAM" id="MobiDB-lite"/>
    </source>
</evidence>
<comment type="caution">
    <text evidence="3">The sequence shown here is derived from an EMBL/GenBank/DDBJ whole genome shotgun (WGS) entry which is preliminary data.</text>
</comment>
<sequence length="117" mass="13451">MQRSMADKRPREEGKGKEQGMDIVKANEMHTYVYVAAECSLLPDLAPCTPFMKKGKIWPTLSELQDNIVRLVAEKIKKSAENLAMMKRNADSIEDLKDTSEVLFKELQDMKKRCYSH</sequence>
<name>A0ABU7CCM1_9TELE</name>
<keyword evidence="1" id="KW-0175">Coiled coil</keyword>
<gene>
    <name evidence="3" type="ORF">ATANTOWER_024631</name>
</gene>
<organism evidence="3 4">
    <name type="scientific">Ataeniobius toweri</name>
    <dbReference type="NCBI Taxonomy" id="208326"/>
    <lineage>
        <taxon>Eukaryota</taxon>
        <taxon>Metazoa</taxon>
        <taxon>Chordata</taxon>
        <taxon>Craniata</taxon>
        <taxon>Vertebrata</taxon>
        <taxon>Euteleostomi</taxon>
        <taxon>Actinopterygii</taxon>
        <taxon>Neopterygii</taxon>
        <taxon>Teleostei</taxon>
        <taxon>Neoteleostei</taxon>
        <taxon>Acanthomorphata</taxon>
        <taxon>Ovalentaria</taxon>
        <taxon>Atherinomorphae</taxon>
        <taxon>Cyprinodontiformes</taxon>
        <taxon>Goodeidae</taxon>
        <taxon>Ataeniobius</taxon>
    </lineage>
</organism>
<protein>
    <submittedName>
        <fullName evidence="3">Uncharacterized protein</fullName>
    </submittedName>
</protein>
<reference evidence="3 4" key="1">
    <citation type="submission" date="2021-07" db="EMBL/GenBank/DDBJ databases">
        <authorList>
            <person name="Palmer J.M."/>
        </authorList>
    </citation>
    <scope>NUCLEOTIDE SEQUENCE [LARGE SCALE GENOMIC DNA]</scope>
    <source>
        <strain evidence="3 4">AT_MEX2019</strain>
        <tissue evidence="3">Muscle</tissue>
    </source>
</reference>
<evidence type="ECO:0000313" key="4">
    <source>
        <dbReference type="Proteomes" id="UP001345963"/>
    </source>
</evidence>
<evidence type="ECO:0000313" key="3">
    <source>
        <dbReference type="EMBL" id="MED6259529.1"/>
    </source>
</evidence>
<feature type="region of interest" description="Disordered" evidence="2">
    <location>
        <begin position="1"/>
        <end position="21"/>
    </location>
</feature>
<dbReference type="Proteomes" id="UP001345963">
    <property type="component" value="Unassembled WGS sequence"/>
</dbReference>
<evidence type="ECO:0000256" key="1">
    <source>
        <dbReference type="SAM" id="Coils"/>
    </source>
</evidence>
<feature type="coiled-coil region" evidence="1">
    <location>
        <begin position="61"/>
        <end position="113"/>
    </location>
</feature>
<proteinExistence type="predicted"/>